<evidence type="ECO:0000256" key="2">
    <source>
        <dbReference type="ARBA" id="ARBA00022448"/>
    </source>
</evidence>
<keyword evidence="3 10" id="KW-0812">Transmembrane</keyword>
<dbReference type="Pfam" id="PF00005">
    <property type="entry name" value="ABC_tran"/>
    <property type="match status" value="2"/>
</dbReference>
<keyword evidence="4" id="KW-0547">Nucleotide-binding</keyword>
<evidence type="ECO:0000259" key="12">
    <source>
        <dbReference type="PROSITE" id="PS50929"/>
    </source>
</evidence>
<dbReference type="InterPro" id="IPR050173">
    <property type="entry name" value="ABC_transporter_C-like"/>
</dbReference>
<feature type="domain" description="ABC transporter" evidence="11">
    <location>
        <begin position="1235"/>
        <end position="1470"/>
    </location>
</feature>
<dbReference type="GO" id="GO:0140359">
    <property type="term" value="F:ABC-type transporter activity"/>
    <property type="evidence" value="ECO:0007669"/>
    <property type="project" value="InterPro"/>
</dbReference>
<dbReference type="PANTHER" id="PTHR24223:SF399">
    <property type="entry name" value="ABC TRANSPORTER ATNG"/>
    <property type="match status" value="1"/>
</dbReference>
<gene>
    <name evidence="13" type="ORF">CLAFUR5_14540</name>
</gene>
<evidence type="ECO:0000256" key="4">
    <source>
        <dbReference type="ARBA" id="ARBA00022741"/>
    </source>
</evidence>
<evidence type="ECO:0000256" key="1">
    <source>
        <dbReference type="ARBA" id="ARBA00004141"/>
    </source>
</evidence>
<dbReference type="InterPro" id="IPR003439">
    <property type="entry name" value="ABC_transporter-like_ATP-bd"/>
</dbReference>
<dbReference type="SUPFAM" id="SSF90123">
    <property type="entry name" value="ABC transporter transmembrane region"/>
    <property type="match status" value="2"/>
</dbReference>
<feature type="domain" description="ABC transmembrane type-1" evidence="12">
    <location>
        <begin position="323"/>
        <end position="585"/>
    </location>
</feature>
<feature type="transmembrane region" description="Helical" evidence="10">
    <location>
        <begin position="80"/>
        <end position="102"/>
    </location>
</feature>
<dbReference type="InterPro" id="IPR027417">
    <property type="entry name" value="P-loop_NTPase"/>
</dbReference>
<evidence type="ECO:0000256" key="6">
    <source>
        <dbReference type="ARBA" id="ARBA00022989"/>
    </source>
</evidence>
<dbReference type="SMART" id="SM00382">
    <property type="entry name" value="AAA"/>
    <property type="match status" value="2"/>
</dbReference>
<feature type="domain" description="ABC transmembrane type-1" evidence="12">
    <location>
        <begin position="917"/>
        <end position="1198"/>
    </location>
</feature>
<dbReference type="PROSITE" id="PS50929">
    <property type="entry name" value="ABC_TM1F"/>
    <property type="match status" value="2"/>
</dbReference>
<dbReference type="Gene3D" id="3.40.50.300">
    <property type="entry name" value="P-loop containing nucleotide triphosphate hydrolases"/>
    <property type="match status" value="2"/>
</dbReference>
<dbReference type="EMBL" id="CP090175">
    <property type="protein sequence ID" value="UJO25403.1"/>
    <property type="molecule type" value="Genomic_DNA"/>
</dbReference>
<feature type="region of interest" description="Disordered" evidence="9">
    <location>
        <begin position="213"/>
        <end position="232"/>
    </location>
</feature>
<dbReference type="SUPFAM" id="SSF52540">
    <property type="entry name" value="P-loop containing nucleoside triphosphate hydrolases"/>
    <property type="match status" value="2"/>
</dbReference>
<comment type="subcellular location">
    <subcellularLocation>
        <location evidence="1">Membrane</location>
        <topology evidence="1">Multi-pass membrane protein</topology>
    </subcellularLocation>
</comment>
<sequence>MNNTKPCLGNADEHFGPGIATSCRGFDFTILFEDIFCVLLPSAIFVVAAGLRIATLLLHRPYGRQRGLVGQNEHRRRWPGVLFVALLAAYVALEGAAVGGALQKRERVGHAHVHVAASAVAFAAAVAVVLLWVVEKCICGCAKPSMLLGLYLCVRLLLRSVTVRTAWLVAASSADTSTATGTATAALAVHILLVAEEECAPLLLLRRPRGPRQDACSARSIRSTSSTRTSTARESRAGFLGRSLLTWLLPLLRTGFAPSRTLSVDDLSAASTAPSSFTTLDALQRSNSNSNRNRNRNRNNQRHAGLLKHALTCTARPALLARGPALTIALVQYFSRPHKPLDRGRALIAACFLLYSASAVANAWYRTLACRWTAAARALHTDLIMQKLARLPVDRVAEAQALTMMSSDVQRIATATSYAHELWAAPLEVALATYLLWRQLGLSSLATLAIALVCAGLSTTLGRRLVPTQRTWLEAAERRVAATRKFLASRKAVKMMGMDATVAATITDLRQQEFTASKPFRILTVSTVVVSFSTLSLAPIVTFGAYIVIHGAAFDAPKLFSSLVLISLLASPLVRLFQLVPLFAAALGCIARLEDFLCRDESHVHCAAAVHPPHSQPQLGTNQTNAEKSSRYTPSRPRDIVLVEDVHLRWDSHVLFAGINLRVPKGHNVAITGPVGAGKTTLLHLILGEIPPTMGSVIVDRSVPIGYCAQTPWLENQSAYDNVFQHSTLNDAWRTTIIDACAIRPLIDPKTSSAAGEPVGDRGARLSGGEKQRLALARAVAMRPSLLLLDDPLSAVDRRTLLHITNRLFGPRGVLRQLQTTVVQVANNDYAASFADEVFKLDGNGCLQTDYQYTKPECNIDDEQQWSADCQSTTVGQAEKATRYVATTASSGPGNTRVSDTQVYRLYLTSIGVWFFALFVICGMFFAVTMKFPNIWATWWVDSLTKQSASRSISLWMALYALLGCLPPIVLAVWLSLLMLKLVPMSGLEFHAQLLRTVLAATFRCASRCDFGDVMNRFNQDIGLIDSRLPLNLLNTISALFLCITQLFIVVTAAIYALGALPILLAVLSVLQMVYLRTSKQVRQLDIQSKAALHASIAELHEGLITIRAHKLQRAKHASFLDKLELSQRPFYTMYIIQVWLQLVLNMIVAGLSTAVVGLAVGMRTSTSASNIGLSMLNIVTLGQSLEELLEPWTQMETSLASIARIKSFELDTPQEHLSSNVLSVTSDWPKNGVLDIHGLWVTYSPESENPEWALQNVTLCIAAGQKVAICGRTGCGKSTLLLSILALLEPSQGAIVLDNIDVARVPQETLRTRIVTVPQEPYLHGDSVRAAVDAASDQALWDALQACGLVEKVQANGGVDSSLAALSLSTGEMQLLVLARRITHAGRAEGGLILLDESTSSIDRVAAHAMLKLVRTRLASKTVLSILHDLDAAMEFDRFIVLEGGMVSCDGSPADVLRESELFLSMRRS</sequence>
<dbReference type="KEGG" id="ffu:CLAFUR5_14540"/>
<dbReference type="GeneID" id="71994418"/>
<feature type="transmembrane region" description="Helical" evidence="10">
    <location>
        <begin position="440"/>
        <end position="461"/>
    </location>
</feature>
<dbReference type="InterPro" id="IPR003593">
    <property type="entry name" value="AAA+_ATPase"/>
</dbReference>
<dbReference type="CDD" id="cd18579">
    <property type="entry name" value="ABC_6TM_ABCC_D1"/>
    <property type="match status" value="1"/>
</dbReference>
<keyword evidence="14" id="KW-1185">Reference proteome</keyword>
<dbReference type="GO" id="GO:0005524">
    <property type="term" value="F:ATP binding"/>
    <property type="evidence" value="ECO:0007669"/>
    <property type="project" value="UniProtKB-KW"/>
</dbReference>
<dbReference type="GO" id="GO:0016020">
    <property type="term" value="C:membrane"/>
    <property type="evidence" value="ECO:0007669"/>
    <property type="project" value="UniProtKB-SubCell"/>
</dbReference>
<feature type="transmembrane region" description="Helical" evidence="10">
    <location>
        <begin position="520"/>
        <end position="547"/>
    </location>
</feature>
<feature type="transmembrane region" description="Helical" evidence="10">
    <location>
        <begin position="1029"/>
        <end position="1049"/>
    </location>
</feature>
<reference evidence="13" key="1">
    <citation type="submission" date="2021-12" db="EMBL/GenBank/DDBJ databases">
        <authorList>
            <person name="Zaccaron A."/>
            <person name="Stergiopoulos I."/>
        </authorList>
    </citation>
    <scope>NUCLEOTIDE SEQUENCE</scope>
    <source>
        <strain evidence="13">Race5_Kim</strain>
    </source>
</reference>
<name>A0A9Q8UWV4_PASFU</name>
<protein>
    <submittedName>
        <fullName evidence="13">ABC multidrug transporter B</fullName>
    </submittedName>
</protein>
<dbReference type="RefSeq" id="XP_047769769.1">
    <property type="nucleotide sequence ID" value="XM_047913688.1"/>
</dbReference>
<dbReference type="GO" id="GO:0016887">
    <property type="term" value="F:ATP hydrolysis activity"/>
    <property type="evidence" value="ECO:0007669"/>
    <property type="project" value="InterPro"/>
</dbReference>
<feature type="transmembrane region" description="Helical" evidence="10">
    <location>
        <begin position="906"/>
        <end position="933"/>
    </location>
</feature>
<feature type="transmembrane region" description="Helical" evidence="10">
    <location>
        <begin position="953"/>
        <end position="980"/>
    </location>
</feature>
<organism evidence="13 14">
    <name type="scientific">Passalora fulva</name>
    <name type="common">Tomato leaf mold</name>
    <name type="synonym">Cladosporium fulvum</name>
    <dbReference type="NCBI Taxonomy" id="5499"/>
    <lineage>
        <taxon>Eukaryota</taxon>
        <taxon>Fungi</taxon>
        <taxon>Dikarya</taxon>
        <taxon>Ascomycota</taxon>
        <taxon>Pezizomycotina</taxon>
        <taxon>Dothideomycetes</taxon>
        <taxon>Dothideomycetidae</taxon>
        <taxon>Mycosphaerellales</taxon>
        <taxon>Mycosphaerellaceae</taxon>
        <taxon>Fulvia</taxon>
    </lineage>
</organism>
<dbReference type="InterPro" id="IPR044726">
    <property type="entry name" value="ABCC_6TM_D2"/>
</dbReference>
<dbReference type="PANTHER" id="PTHR24223">
    <property type="entry name" value="ATP-BINDING CASSETTE SUB-FAMILY C"/>
    <property type="match status" value="1"/>
</dbReference>
<feature type="transmembrane region" description="Helical" evidence="10">
    <location>
        <begin position="559"/>
        <end position="577"/>
    </location>
</feature>
<dbReference type="PROSITE" id="PS50893">
    <property type="entry name" value="ABC_TRANSPORTER_2"/>
    <property type="match status" value="2"/>
</dbReference>
<dbReference type="InterPro" id="IPR011527">
    <property type="entry name" value="ABC1_TM_dom"/>
</dbReference>
<dbReference type="Proteomes" id="UP000756132">
    <property type="component" value="Chromosome 13"/>
</dbReference>
<feature type="domain" description="ABC transporter" evidence="11">
    <location>
        <begin position="641"/>
        <end position="868"/>
    </location>
</feature>
<dbReference type="InterPro" id="IPR036640">
    <property type="entry name" value="ABC1_TM_sf"/>
</dbReference>
<keyword evidence="5" id="KW-0067">ATP-binding</keyword>
<evidence type="ECO:0000256" key="7">
    <source>
        <dbReference type="ARBA" id="ARBA00023136"/>
    </source>
</evidence>
<evidence type="ECO:0000259" key="11">
    <source>
        <dbReference type="PROSITE" id="PS50893"/>
    </source>
</evidence>
<feature type="transmembrane region" description="Helical" evidence="10">
    <location>
        <begin position="1139"/>
        <end position="1161"/>
    </location>
</feature>
<dbReference type="PROSITE" id="PS00211">
    <property type="entry name" value="ABC_TRANSPORTER_1"/>
    <property type="match status" value="1"/>
</dbReference>
<keyword evidence="7 10" id="KW-0472">Membrane</keyword>
<feature type="transmembrane region" description="Helical" evidence="10">
    <location>
        <begin position="1055"/>
        <end position="1076"/>
    </location>
</feature>
<dbReference type="Pfam" id="PF00664">
    <property type="entry name" value="ABC_membrane"/>
    <property type="match status" value="2"/>
</dbReference>
<feature type="transmembrane region" description="Helical" evidence="10">
    <location>
        <begin position="114"/>
        <end position="134"/>
    </location>
</feature>
<keyword evidence="2" id="KW-0813">Transport</keyword>
<feature type="compositionally biased region" description="Low complexity" evidence="9">
    <location>
        <begin position="215"/>
        <end position="230"/>
    </location>
</feature>
<feature type="transmembrane region" description="Helical" evidence="10">
    <location>
        <begin position="38"/>
        <end position="59"/>
    </location>
</feature>
<accession>A0A9Q8UWV4</accession>
<dbReference type="OrthoDB" id="6500128at2759"/>
<dbReference type="InterPro" id="IPR044746">
    <property type="entry name" value="ABCC_6TM_D1"/>
</dbReference>
<dbReference type="CDD" id="cd18580">
    <property type="entry name" value="ABC_6TM_ABCC_D2"/>
    <property type="match status" value="1"/>
</dbReference>
<evidence type="ECO:0000256" key="3">
    <source>
        <dbReference type="ARBA" id="ARBA00022692"/>
    </source>
</evidence>
<evidence type="ECO:0000256" key="8">
    <source>
        <dbReference type="ARBA" id="ARBA00023180"/>
    </source>
</evidence>
<keyword evidence="8" id="KW-0325">Glycoprotein</keyword>
<feature type="transmembrane region" description="Helical" evidence="10">
    <location>
        <begin position="346"/>
        <end position="365"/>
    </location>
</feature>
<evidence type="ECO:0000313" key="13">
    <source>
        <dbReference type="EMBL" id="UJO25403.1"/>
    </source>
</evidence>
<reference evidence="13" key="2">
    <citation type="journal article" date="2022" name="Microb. Genom.">
        <title>A chromosome-scale genome assembly of the tomato pathogen Cladosporium fulvum reveals a compartmentalized genome architecture and the presence of a dispensable chromosome.</title>
        <authorList>
            <person name="Zaccaron A.Z."/>
            <person name="Chen L.H."/>
            <person name="Samaras A."/>
            <person name="Stergiopoulos I."/>
        </authorList>
    </citation>
    <scope>NUCLEOTIDE SEQUENCE</scope>
    <source>
        <strain evidence="13">Race5_Kim</strain>
    </source>
</reference>
<dbReference type="InterPro" id="IPR017871">
    <property type="entry name" value="ABC_transporter-like_CS"/>
</dbReference>
<evidence type="ECO:0000313" key="14">
    <source>
        <dbReference type="Proteomes" id="UP000756132"/>
    </source>
</evidence>
<keyword evidence="6 10" id="KW-1133">Transmembrane helix</keyword>
<evidence type="ECO:0000256" key="10">
    <source>
        <dbReference type="SAM" id="Phobius"/>
    </source>
</evidence>
<proteinExistence type="predicted"/>
<dbReference type="Gene3D" id="1.20.1560.10">
    <property type="entry name" value="ABC transporter type 1, transmembrane domain"/>
    <property type="match status" value="2"/>
</dbReference>
<evidence type="ECO:0000256" key="9">
    <source>
        <dbReference type="SAM" id="MobiDB-lite"/>
    </source>
</evidence>
<evidence type="ECO:0000256" key="5">
    <source>
        <dbReference type="ARBA" id="ARBA00022840"/>
    </source>
</evidence>